<dbReference type="EMBL" id="JABFUD020000023">
    <property type="protein sequence ID" value="KAI5061244.1"/>
    <property type="molecule type" value="Genomic_DNA"/>
</dbReference>
<evidence type="ECO:0000256" key="1">
    <source>
        <dbReference type="SAM" id="MobiDB-lite"/>
    </source>
</evidence>
<name>A0A9D4U694_ADICA</name>
<dbReference type="PANTHER" id="PTHR24559">
    <property type="entry name" value="TRANSPOSON TY3-I GAG-POL POLYPROTEIN"/>
    <property type="match status" value="1"/>
</dbReference>
<feature type="region of interest" description="Disordered" evidence="1">
    <location>
        <begin position="96"/>
        <end position="115"/>
    </location>
</feature>
<comment type="caution">
    <text evidence="2">The sequence shown here is derived from an EMBL/GenBank/DDBJ whole genome shotgun (WGS) entry which is preliminary data.</text>
</comment>
<dbReference type="Proteomes" id="UP000886520">
    <property type="component" value="Chromosome 23"/>
</dbReference>
<feature type="compositionally biased region" description="Low complexity" evidence="1">
    <location>
        <begin position="41"/>
        <end position="52"/>
    </location>
</feature>
<reference evidence="2" key="1">
    <citation type="submission" date="2021-01" db="EMBL/GenBank/DDBJ databases">
        <title>Adiantum capillus-veneris genome.</title>
        <authorList>
            <person name="Fang Y."/>
            <person name="Liao Q."/>
        </authorList>
    </citation>
    <scope>NUCLEOTIDE SEQUENCE</scope>
    <source>
        <strain evidence="2">H3</strain>
        <tissue evidence="2">Leaf</tissue>
    </source>
</reference>
<protein>
    <submittedName>
        <fullName evidence="2">Uncharacterized protein</fullName>
    </submittedName>
</protein>
<dbReference type="OrthoDB" id="1738562at2759"/>
<dbReference type="InterPro" id="IPR043502">
    <property type="entry name" value="DNA/RNA_pol_sf"/>
</dbReference>
<dbReference type="AlphaFoldDB" id="A0A9D4U694"/>
<evidence type="ECO:0000313" key="2">
    <source>
        <dbReference type="EMBL" id="KAI5061244.1"/>
    </source>
</evidence>
<organism evidence="2 3">
    <name type="scientific">Adiantum capillus-veneris</name>
    <name type="common">Maidenhair fern</name>
    <dbReference type="NCBI Taxonomy" id="13818"/>
    <lineage>
        <taxon>Eukaryota</taxon>
        <taxon>Viridiplantae</taxon>
        <taxon>Streptophyta</taxon>
        <taxon>Embryophyta</taxon>
        <taxon>Tracheophyta</taxon>
        <taxon>Polypodiopsida</taxon>
        <taxon>Polypodiidae</taxon>
        <taxon>Polypodiales</taxon>
        <taxon>Pteridineae</taxon>
        <taxon>Pteridaceae</taxon>
        <taxon>Vittarioideae</taxon>
        <taxon>Adiantum</taxon>
    </lineage>
</organism>
<sequence>MDKFMACLHPKVREKVDFEIPENYNGAVAIARAKSRKIKQGMMGYEQSSSSQGEEDQTSKERAEEELGSCLAIVIIAAKVTTHRIAHIHQGKEEVCIHSSEEEEDKGNSTGKESSSLTIPYLLPLEWSTSASTRLPRDKTRVHTVGNLALRVGSPAVVLPRVDALIEKKMQDVKVKVMGVECLIDFFVMKAGDNAYPIILGRPSLLAMGAKQDWEKGVLTLFDKENDRQVMLDLRTRESFSHPMAKDEGDDSTTSYEYETESTYDEGYTDTEEGKSDGDLLHVDANLFGVTIDNYIPKEGMQAQVFPLDAQEVRDMLGEDLTKQEKEGYVKLCASYPNLFATEYKDLRGAKEVEHRIILKEGHKPKAQKLRRLGHERYSIMDGFFGYFQIVITLEDQLKTTSISPWGCFPYRRMPFGLNGIEADPEKVKALVLMEPPKSATGGLSKKPEAGSLYKIHKAHSEGRCSFGYQTTLRAMTGGSKIKKLTS</sequence>
<dbReference type="InterPro" id="IPR053134">
    <property type="entry name" value="RNA-dir_DNA_polymerase"/>
</dbReference>
<dbReference type="Gene3D" id="2.40.70.10">
    <property type="entry name" value="Acid Proteases"/>
    <property type="match status" value="1"/>
</dbReference>
<dbReference type="PANTHER" id="PTHR24559:SF444">
    <property type="entry name" value="REVERSE TRANSCRIPTASE DOMAIN-CONTAINING PROTEIN"/>
    <property type="match status" value="1"/>
</dbReference>
<feature type="region of interest" description="Disordered" evidence="1">
    <location>
        <begin position="41"/>
        <end position="63"/>
    </location>
</feature>
<keyword evidence="3" id="KW-1185">Reference proteome</keyword>
<evidence type="ECO:0000313" key="3">
    <source>
        <dbReference type="Proteomes" id="UP000886520"/>
    </source>
</evidence>
<accession>A0A9D4U694</accession>
<gene>
    <name evidence="2" type="ORF">GOP47_0023749</name>
</gene>
<proteinExistence type="predicted"/>
<dbReference type="InterPro" id="IPR021109">
    <property type="entry name" value="Peptidase_aspartic_dom_sf"/>
</dbReference>
<dbReference type="SUPFAM" id="SSF56672">
    <property type="entry name" value="DNA/RNA polymerases"/>
    <property type="match status" value="1"/>
</dbReference>